<evidence type="ECO:0000256" key="1">
    <source>
        <dbReference type="ARBA" id="ARBA00009353"/>
    </source>
</evidence>
<keyword evidence="5" id="KW-1185">Reference proteome</keyword>
<evidence type="ECO:0000313" key="4">
    <source>
        <dbReference type="EMBL" id="MCO6026439.1"/>
    </source>
</evidence>
<dbReference type="EMBL" id="JAMXLY010000058">
    <property type="protein sequence ID" value="MCO6026439.1"/>
    <property type="molecule type" value="Genomic_DNA"/>
</dbReference>
<dbReference type="RefSeq" id="WP_252761792.1">
    <property type="nucleotide sequence ID" value="NZ_JAMXLY010000058.1"/>
</dbReference>
<dbReference type="PANTHER" id="PTHR11092">
    <property type="entry name" value="SUGAR NUCLEOTIDE EPIMERASE RELATED"/>
    <property type="match status" value="1"/>
</dbReference>
<gene>
    <name evidence="4" type="ORF">NG821_11435</name>
</gene>
<comment type="caution">
    <text evidence="4">The sequence shown here is derived from an EMBL/GenBank/DDBJ whole genome shotgun (WGS) entry which is preliminary data.</text>
</comment>
<name>A0ABT1BZD6_9BACT</name>
<reference evidence="4 5" key="1">
    <citation type="submission" date="2022-06" db="EMBL/GenBank/DDBJ databases">
        <title>A taxonomic note on the genus Prevotella: Description of four novel genera and emended description of the genera Hallella and Xylanibacter.</title>
        <authorList>
            <person name="Hitch T.C.A."/>
        </authorList>
    </citation>
    <scope>NUCLEOTIDE SEQUENCE [LARGE SCALE GENOMIC DNA]</scope>
    <source>
        <strain evidence="4 5">DSM 100619</strain>
    </source>
</reference>
<organism evidence="4 5">
    <name type="scientific">Segatella cerevisiae</name>
    <dbReference type="NCBI Taxonomy" id="2053716"/>
    <lineage>
        <taxon>Bacteria</taxon>
        <taxon>Pseudomonadati</taxon>
        <taxon>Bacteroidota</taxon>
        <taxon>Bacteroidia</taxon>
        <taxon>Bacteroidales</taxon>
        <taxon>Prevotellaceae</taxon>
        <taxon>Segatella</taxon>
    </lineage>
</organism>
<accession>A0ABT1BZD6</accession>
<dbReference type="Gene3D" id="3.40.50.720">
    <property type="entry name" value="NAD(P)-binding Rossmann-like Domain"/>
    <property type="match status" value="1"/>
</dbReference>
<sequence length="296" mass="33387">MRILIAGGTGFIGRHLCTFLAGKGYELNVLTRREMTGVENVHYYRWNMEQGFIDPHAFDGVEALINMTGVNIGEKRWTKNRKEEILKSRIESLELLLKCMLKAGAKIQVLISSSAVGYYGAVTTGHIFQEKDEAGTDFLVDVCRRWETEALKFGKVADRIVILRKGVVIGKNGGMYQRLKPLARLGINVSLGSGRQYLPWIGIADLIRLYSYILENKEMEGVFNAVADEHITMNEFSKQLLHSFGRKNVLPNVPSWMIKFMFGELSEMLLRGSRVSNAKVRASGFRFSCHSISQSL</sequence>
<proteinExistence type="inferred from homology"/>
<dbReference type="InterPro" id="IPR010099">
    <property type="entry name" value="SDR39U1"/>
</dbReference>
<feature type="domain" description="NAD-dependent epimerase/dehydratase" evidence="2">
    <location>
        <begin position="3"/>
        <end position="224"/>
    </location>
</feature>
<dbReference type="SUPFAM" id="SSF51735">
    <property type="entry name" value="NAD(P)-binding Rossmann-fold domains"/>
    <property type="match status" value="1"/>
</dbReference>
<dbReference type="Pfam" id="PF01370">
    <property type="entry name" value="Epimerase"/>
    <property type="match status" value="1"/>
</dbReference>
<dbReference type="Proteomes" id="UP001204015">
    <property type="component" value="Unassembled WGS sequence"/>
</dbReference>
<evidence type="ECO:0000259" key="2">
    <source>
        <dbReference type="Pfam" id="PF01370"/>
    </source>
</evidence>
<dbReference type="InterPro" id="IPR013549">
    <property type="entry name" value="DUF1731"/>
</dbReference>
<dbReference type="InterPro" id="IPR001509">
    <property type="entry name" value="Epimerase_deHydtase"/>
</dbReference>
<feature type="domain" description="DUF1731" evidence="3">
    <location>
        <begin position="253"/>
        <end position="293"/>
    </location>
</feature>
<evidence type="ECO:0000313" key="5">
    <source>
        <dbReference type="Proteomes" id="UP001204015"/>
    </source>
</evidence>
<dbReference type="NCBIfam" id="TIGR01777">
    <property type="entry name" value="yfcH"/>
    <property type="match status" value="1"/>
</dbReference>
<protein>
    <submittedName>
        <fullName evidence="4">TIGR01777 family oxidoreductase</fullName>
    </submittedName>
</protein>
<dbReference type="PANTHER" id="PTHR11092:SF0">
    <property type="entry name" value="EPIMERASE FAMILY PROTEIN SDR39U1"/>
    <property type="match status" value="1"/>
</dbReference>
<dbReference type="InterPro" id="IPR036291">
    <property type="entry name" value="NAD(P)-bd_dom_sf"/>
</dbReference>
<comment type="similarity">
    <text evidence="1">Belongs to the NAD(P)-dependent epimerase/dehydratase family. SDR39U1 subfamily.</text>
</comment>
<evidence type="ECO:0000259" key="3">
    <source>
        <dbReference type="Pfam" id="PF08338"/>
    </source>
</evidence>
<dbReference type="Pfam" id="PF08338">
    <property type="entry name" value="DUF1731"/>
    <property type="match status" value="1"/>
</dbReference>